<sequence length="137" mass="14351">MRQFDLARSFALVVGIVFLLVGILGFILNPTDGALLGIFAVNIEHNLIHLLVGILGIAAAFTGWSRLYAQVLGIVYLLVGILGFIPGLAPDGMLLGLVHINLADNLLHLIVGAAAALVGFLPLGRQAVSGEGYGRAR</sequence>
<feature type="transmembrane region" description="Helical" evidence="1">
    <location>
        <begin position="109"/>
        <end position="128"/>
    </location>
</feature>
<feature type="transmembrane region" description="Helical" evidence="1">
    <location>
        <begin position="7"/>
        <end position="27"/>
    </location>
</feature>
<protein>
    <submittedName>
        <fullName evidence="2">Membrane protein</fullName>
    </submittedName>
</protein>
<evidence type="ECO:0000256" key="1">
    <source>
        <dbReference type="SAM" id="Phobius"/>
    </source>
</evidence>
<evidence type="ECO:0000313" key="2">
    <source>
        <dbReference type="EMBL" id="BBH94984.1"/>
    </source>
</evidence>
<keyword evidence="1" id="KW-1133">Transmembrane helix</keyword>
<gene>
    <name evidence="2" type="ORF">KTA_31830</name>
</gene>
<dbReference type="Pfam" id="PF14325">
    <property type="entry name" value="DUF4383"/>
    <property type="match status" value="1"/>
</dbReference>
<name>A0A455T7G1_9CHLR</name>
<dbReference type="EMBL" id="AP019377">
    <property type="protein sequence ID" value="BBH94984.1"/>
    <property type="molecule type" value="Genomic_DNA"/>
</dbReference>
<proteinExistence type="predicted"/>
<keyword evidence="1" id="KW-0472">Membrane</keyword>
<reference evidence="2" key="1">
    <citation type="submission" date="2018-12" db="EMBL/GenBank/DDBJ databases">
        <title>Novel natural products biosynthetic potential of the class Ktedonobacteria.</title>
        <authorList>
            <person name="Zheng Y."/>
            <person name="Saitou A."/>
            <person name="Wang C.M."/>
            <person name="Toyoda A."/>
            <person name="Minakuchi Y."/>
            <person name="Sekiguchi Y."/>
            <person name="Ueda K."/>
            <person name="Takano H."/>
            <person name="Sakai Y."/>
            <person name="Yokota A."/>
            <person name="Yabe S."/>
        </authorList>
    </citation>
    <scope>NUCLEOTIDE SEQUENCE</scope>
    <source>
        <strain evidence="2">A3-2</strain>
    </source>
</reference>
<dbReference type="AlphaFoldDB" id="A0A455T7G1"/>
<keyword evidence="1" id="KW-0812">Transmembrane</keyword>
<organism evidence="2">
    <name type="scientific">Thermogemmatispora argillosa</name>
    <dbReference type="NCBI Taxonomy" id="2045280"/>
    <lineage>
        <taxon>Bacteria</taxon>
        <taxon>Bacillati</taxon>
        <taxon>Chloroflexota</taxon>
        <taxon>Ktedonobacteria</taxon>
        <taxon>Thermogemmatisporales</taxon>
        <taxon>Thermogemmatisporaceae</taxon>
        <taxon>Thermogemmatispora</taxon>
    </lineage>
</organism>
<feature type="transmembrane region" description="Helical" evidence="1">
    <location>
        <begin position="47"/>
        <end position="64"/>
    </location>
</feature>
<feature type="transmembrane region" description="Helical" evidence="1">
    <location>
        <begin position="71"/>
        <end position="89"/>
    </location>
</feature>
<accession>A0A455T7G1</accession>